<dbReference type="GO" id="GO:0061630">
    <property type="term" value="F:ubiquitin protein ligase activity"/>
    <property type="evidence" value="ECO:0007669"/>
    <property type="project" value="UniProtKB-EC"/>
</dbReference>
<gene>
    <name evidence="8" type="ORF">BQ4739_LOCUS8276</name>
</gene>
<evidence type="ECO:0000256" key="1">
    <source>
        <dbReference type="ARBA" id="ARBA00000885"/>
    </source>
</evidence>
<proteinExistence type="predicted"/>
<dbReference type="GO" id="GO:0000209">
    <property type="term" value="P:protein polyubiquitination"/>
    <property type="evidence" value="ECO:0007669"/>
    <property type="project" value="InterPro"/>
</dbReference>
<evidence type="ECO:0000256" key="5">
    <source>
        <dbReference type="PROSITE-ProRule" id="PRU00104"/>
    </source>
</evidence>
<reference evidence="8 9" key="1">
    <citation type="submission" date="2016-10" db="EMBL/GenBank/DDBJ databases">
        <authorList>
            <person name="Cai Z."/>
        </authorList>
    </citation>
    <scope>NUCLEOTIDE SEQUENCE [LARGE SCALE GENOMIC DNA]</scope>
</reference>
<organism evidence="8 9">
    <name type="scientific">Tetradesmus obliquus</name>
    <name type="common">Green alga</name>
    <name type="synonym">Acutodesmus obliquus</name>
    <dbReference type="NCBI Taxonomy" id="3088"/>
    <lineage>
        <taxon>Eukaryota</taxon>
        <taxon>Viridiplantae</taxon>
        <taxon>Chlorophyta</taxon>
        <taxon>core chlorophytes</taxon>
        <taxon>Chlorophyceae</taxon>
        <taxon>CS clade</taxon>
        <taxon>Sphaeropleales</taxon>
        <taxon>Scenedesmaceae</taxon>
        <taxon>Tetradesmus</taxon>
    </lineage>
</organism>
<dbReference type="AlphaFoldDB" id="A0A383VSR0"/>
<dbReference type="PANTHER" id="PTHR45700">
    <property type="entry name" value="UBIQUITIN-PROTEIN LIGASE E3C"/>
    <property type="match status" value="1"/>
</dbReference>
<dbReference type="Proteomes" id="UP000256970">
    <property type="component" value="Unassembled WGS sequence"/>
</dbReference>
<evidence type="ECO:0000256" key="2">
    <source>
        <dbReference type="ARBA" id="ARBA00012485"/>
    </source>
</evidence>
<name>A0A383VSR0_TETOB</name>
<dbReference type="InterPro" id="IPR000569">
    <property type="entry name" value="HECT_dom"/>
</dbReference>
<dbReference type="EC" id="2.3.2.26" evidence="2"/>
<dbReference type="Gene3D" id="3.90.1750.10">
    <property type="entry name" value="Hect, E3 ligase catalytic domains"/>
    <property type="match status" value="1"/>
</dbReference>
<dbReference type="SUPFAM" id="SSF56204">
    <property type="entry name" value="Hect, E3 ligase catalytic domain"/>
    <property type="match status" value="1"/>
</dbReference>
<dbReference type="STRING" id="3088.A0A383VSR0"/>
<feature type="compositionally biased region" description="Low complexity" evidence="6">
    <location>
        <begin position="111"/>
        <end position="144"/>
    </location>
</feature>
<dbReference type="SMART" id="SM00119">
    <property type="entry name" value="HECTc"/>
    <property type="match status" value="1"/>
</dbReference>
<dbReference type="Gene3D" id="3.30.2160.10">
    <property type="entry name" value="Hect, E3 ligase catalytic domain"/>
    <property type="match status" value="1"/>
</dbReference>
<feature type="region of interest" description="Disordered" evidence="6">
    <location>
        <begin position="95"/>
        <end position="144"/>
    </location>
</feature>
<evidence type="ECO:0000259" key="7">
    <source>
        <dbReference type="PROSITE" id="PS50237"/>
    </source>
</evidence>
<keyword evidence="9" id="KW-1185">Reference proteome</keyword>
<sequence>MAELVEAGSRDTAALQAAFTQAVHKHHAELCSRGMNPNEACALALRAAAGQVLLPVRLSELYEALKEAESSRNYQSVCSMIRTFFASPDALQAAFWPQQQQQQQDASDQTNSSSNGSSLPEQPQQPTSSSSATPPAAAAAAARLQQQPPWLQIDPAAVQQLHDRLEACHSEAVRDALLEGGQQLLLHISDCFHQGKDNPGFCRQVCGLLANPWLQHMECHHLLAAAAGVLVELGQAQFGAAAPSGIACGVPYSQQLQQLLQTWQAPEMRRVVALLQQYITLTLYQQQAITPGIEAATRLLGLLEKASSQQQLLDMAEFYNDAVNEPDFNIKEDYKRWNAGLGHFSFCGHSWIYDPASKSRILQLENQMQQLAAFENSMMQALMGGARESCPFLLLRVRRGSYLLRDTLMQINNAKNNGSLKKPLKVKFIGEEGVDEGGLQKEFFQLLVRECFNPEFGMFMYSEETHLHWFHASSMDLDTEFELIGILIGLAIYNSHILEFQFPLVLYKKLMGQPLSLPDDLAELHPEIHASLGKLAAMSDDELAGMGLTFQVETEVGFGERVAVDLVPNGSSMPVTAANVQRYISAYAEHLLNGAIARQFGAFQRGFLRLCSGKALHFFRWAG</sequence>
<dbReference type="Pfam" id="PF00632">
    <property type="entry name" value="HECT"/>
    <property type="match status" value="1"/>
</dbReference>
<accession>A0A383VSR0</accession>
<evidence type="ECO:0000256" key="3">
    <source>
        <dbReference type="ARBA" id="ARBA00022679"/>
    </source>
</evidence>
<dbReference type="PROSITE" id="PS50237">
    <property type="entry name" value="HECT"/>
    <property type="match status" value="1"/>
</dbReference>
<feature type="domain" description="HECT" evidence="7">
    <location>
        <begin position="416"/>
        <end position="619"/>
    </location>
</feature>
<evidence type="ECO:0000313" key="8">
    <source>
        <dbReference type="EMBL" id="SZX67940.1"/>
    </source>
</evidence>
<protein>
    <recommendedName>
        <fullName evidence="2">HECT-type E3 ubiquitin transferase</fullName>
        <ecNumber evidence="2">2.3.2.26</ecNumber>
    </recommendedName>
</protein>
<evidence type="ECO:0000313" key="9">
    <source>
        <dbReference type="Proteomes" id="UP000256970"/>
    </source>
</evidence>
<dbReference type="EMBL" id="FNXT01000821">
    <property type="protein sequence ID" value="SZX67940.1"/>
    <property type="molecule type" value="Genomic_DNA"/>
</dbReference>
<keyword evidence="4 5" id="KW-0833">Ubl conjugation pathway</keyword>
<dbReference type="InterPro" id="IPR035983">
    <property type="entry name" value="Hect_E3_ubiquitin_ligase"/>
</dbReference>
<keyword evidence="3" id="KW-0808">Transferase</keyword>
<comment type="caution">
    <text evidence="5">Lacks conserved residue(s) required for the propagation of feature annotation.</text>
</comment>
<evidence type="ECO:0000256" key="6">
    <source>
        <dbReference type="SAM" id="MobiDB-lite"/>
    </source>
</evidence>
<dbReference type="PANTHER" id="PTHR45700:SF8">
    <property type="entry name" value="HECT-TYPE E3 UBIQUITIN TRANSFERASE"/>
    <property type="match status" value="1"/>
</dbReference>
<comment type="catalytic activity">
    <reaction evidence="1">
        <text>S-ubiquitinyl-[E2 ubiquitin-conjugating enzyme]-L-cysteine + [acceptor protein]-L-lysine = [E2 ubiquitin-conjugating enzyme]-L-cysteine + N(6)-ubiquitinyl-[acceptor protein]-L-lysine.</text>
        <dbReference type="EC" id="2.3.2.26"/>
    </reaction>
</comment>
<dbReference type="InterPro" id="IPR044611">
    <property type="entry name" value="E3A/B/C-like"/>
</dbReference>
<evidence type="ECO:0000256" key="4">
    <source>
        <dbReference type="ARBA" id="ARBA00022786"/>
    </source>
</evidence>